<sequence>MSVILTFFTVAVLSQTPESIIADKVNYVDLGKLYTYKPKRNFGPFTKDNLYTFCYRAKDKTISSLFETVKLRLNIEGDNYKQYDGATPDEVRQHYNQEQSLFSLTLFSQKRVRLHLSSFVFSNCLGMASQNPYTLELKILRIDFYRVIQLLLGYLVFQYASNLSQNAIFYYVTGIVLGICSLFMLLIWLTSSKLVPRRPAMYGILIGGWTVGLWMIQLLWMHMPVIIVTYRIYVFWYIMITGSISFIVCYRWAPPINQRSKNITKWLLQLASLTMIYFSSFYEEATSAIIITVVASKCFPKSLWYKCRSYRLRKFPPKIRLLTLDEFYEQGVFETKKALEDLRKYAARPDCKQWTMMTKLRVPWRFPAFVERATNLEHEEVLRFESLKYSAADDENSDISTGESENEENLCSSSFTINDNGYSSRTIPSYMYRVTSIHEHRSTNEFDDKDV</sequence>
<dbReference type="KEGG" id="gfs:119634490"/>
<evidence type="ECO:0000313" key="10">
    <source>
        <dbReference type="Proteomes" id="UP000092443"/>
    </source>
</evidence>
<accession>A0A8U0WH70</accession>
<protein>
    <submittedName>
        <fullName evidence="11">LOW QUALITY PROTEIN: nuclear envelope integral membrane protein 1a-like</fullName>
    </submittedName>
</protein>
<evidence type="ECO:0000256" key="3">
    <source>
        <dbReference type="ARBA" id="ARBA00022692"/>
    </source>
</evidence>
<dbReference type="PANTHER" id="PTHR13598:SF1">
    <property type="entry name" value="AT07567P-RELATED"/>
    <property type="match status" value="1"/>
</dbReference>
<evidence type="ECO:0000256" key="4">
    <source>
        <dbReference type="ARBA" id="ARBA00022729"/>
    </source>
</evidence>
<dbReference type="PANTHER" id="PTHR13598">
    <property type="entry name" value="AT07567P-RELATED"/>
    <property type="match status" value="1"/>
</dbReference>
<evidence type="ECO:0000313" key="11">
    <source>
        <dbReference type="RefSeq" id="XP_037884631.1"/>
    </source>
</evidence>
<keyword evidence="10" id="KW-1185">Reference proteome</keyword>
<reference evidence="11" key="1">
    <citation type="submission" date="2025-08" db="UniProtKB">
        <authorList>
            <consortium name="RefSeq"/>
        </authorList>
    </citation>
    <scope>IDENTIFICATION</scope>
    <source>
        <tissue evidence="11">Whole body pupa</tissue>
    </source>
</reference>
<keyword evidence="4 9" id="KW-0732">Signal</keyword>
<evidence type="ECO:0000256" key="8">
    <source>
        <dbReference type="SAM" id="Phobius"/>
    </source>
</evidence>
<evidence type="ECO:0000256" key="7">
    <source>
        <dbReference type="ARBA" id="ARBA00023242"/>
    </source>
</evidence>
<dbReference type="GO" id="GO:0005637">
    <property type="term" value="C:nuclear inner membrane"/>
    <property type="evidence" value="ECO:0007669"/>
    <property type="project" value="UniProtKB-SubCell"/>
</dbReference>
<feature type="transmembrane region" description="Helical" evidence="8">
    <location>
        <begin position="167"/>
        <end position="189"/>
    </location>
</feature>
<dbReference type="GeneID" id="119634490"/>
<dbReference type="Pfam" id="PF10225">
    <property type="entry name" value="NEMP"/>
    <property type="match status" value="1"/>
</dbReference>
<organism evidence="10 11">
    <name type="scientific">Glossina fuscipes</name>
    <dbReference type="NCBI Taxonomy" id="7396"/>
    <lineage>
        <taxon>Eukaryota</taxon>
        <taxon>Metazoa</taxon>
        <taxon>Ecdysozoa</taxon>
        <taxon>Arthropoda</taxon>
        <taxon>Hexapoda</taxon>
        <taxon>Insecta</taxon>
        <taxon>Pterygota</taxon>
        <taxon>Neoptera</taxon>
        <taxon>Endopterygota</taxon>
        <taxon>Diptera</taxon>
        <taxon>Brachycera</taxon>
        <taxon>Muscomorpha</taxon>
        <taxon>Hippoboscoidea</taxon>
        <taxon>Glossinidae</taxon>
        <taxon>Glossina</taxon>
    </lineage>
</organism>
<keyword evidence="3 8" id="KW-0812">Transmembrane</keyword>
<proteinExistence type="inferred from homology"/>
<dbReference type="InterPro" id="IPR019358">
    <property type="entry name" value="NEMP_fam"/>
</dbReference>
<feature type="transmembrane region" description="Helical" evidence="8">
    <location>
        <begin position="232"/>
        <end position="253"/>
    </location>
</feature>
<dbReference type="AlphaFoldDB" id="A0A8U0WH70"/>
<dbReference type="Proteomes" id="UP000092443">
    <property type="component" value="Unplaced"/>
</dbReference>
<keyword evidence="7" id="KW-0539">Nucleus</keyword>
<keyword evidence="6 8" id="KW-0472">Membrane</keyword>
<feature type="chain" id="PRO_5035793081" evidence="9">
    <location>
        <begin position="23"/>
        <end position="451"/>
    </location>
</feature>
<gene>
    <name evidence="11" type="primary">LOC119634490</name>
</gene>
<feature type="signal peptide" evidence="9">
    <location>
        <begin position="1"/>
        <end position="22"/>
    </location>
</feature>
<evidence type="ECO:0000256" key="6">
    <source>
        <dbReference type="ARBA" id="ARBA00023136"/>
    </source>
</evidence>
<comment type="similarity">
    <text evidence="2">Belongs to the NEMP family.</text>
</comment>
<evidence type="ECO:0000256" key="1">
    <source>
        <dbReference type="ARBA" id="ARBA00004575"/>
    </source>
</evidence>
<evidence type="ECO:0000256" key="2">
    <source>
        <dbReference type="ARBA" id="ARBA00005748"/>
    </source>
</evidence>
<evidence type="ECO:0000256" key="9">
    <source>
        <dbReference type="SAM" id="SignalP"/>
    </source>
</evidence>
<dbReference type="RefSeq" id="XP_037884631.1">
    <property type="nucleotide sequence ID" value="XM_038028703.1"/>
</dbReference>
<feature type="transmembrane region" description="Helical" evidence="8">
    <location>
        <begin position="201"/>
        <end position="220"/>
    </location>
</feature>
<evidence type="ECO:0000256" key="5">
    <source>
        <dbReference type="ARBA" id="ARBA00022989"/>
    </source>
</evidence>
<name>A0A8U0WH70_9MUSC</name>
<keyword evidence="5 8" id="KW-1133">Transmembrane helix</keyword>
<comment type="subcellular location">
    <subcellularLocation>
        <location evidence="1">Nucleus inner membrane</location>
        <topology evidence="1">Multi-pass membrane protein</topology>
        <orientation evidence="1">Nucleoplasmic side</orientation>
    </subcellularLocation>
</comment>